<dbReference type="PIRSF" id="PIRSF038471">
    <property type="entry name" value="MreC"/>
    <property type="match status" value="1"/>
</dbReference>
<keyword evidence="3 5" id="KW-0133">Cell shape</keyword>
<dbReference type="InterPro" id="IPR055342">
    <property type="entry name" value="MreC_beta-barrel_core"/>
</dbReference>
<dbReference type="GO" id="GO:0005886">
    <property type="term" value="C:plasma membrane"/>
    <property type="evidence" value="ECO:0007669"/>
    <property type="project" value="TreeGrafter"/>
</dbReference>
<dbReference type="InterPro" id="IPR007221">
    <property type="entry name" value="MreC"/>
</dbReference>
<reference evidence="8 9" key="1">
    <citation type="submission" date="2019-03" db="EMBL/GenBank/DDBJ databases">
        <title>Genomic Encyclopedia of Type Strains, Phase IV (KMG-IV): sequencing the most valuable type-strain genomes for metagenomic binning, comparative biology and taxonomic classification.</title>
        <authorList>
            <person name="Goeker M."/>
        </authorList>
    </citation>
    <scope>NUCLEOTIDE SEQUENCE [LARGE SCALE GENOMIC DNA]</scope>
    <source>
        <strain evidence="8 9">DSM 25059</strain>
    </source>
</reference>
<keyword evidence="6" id="KW-0472">Membrane</keyword>
<sequence length="299" mass="31739">MAPPSNRRPGFSRRAQYRRFIGYVIAATGVAVAAVLMLISTLSPGAFSPLRGAARDLTTPLSSGMDTVRGWFGSMTGSIGEHFGAVSENRRLKQQLADSRRLVLQARTLGRENRRLRALLRLRDRNPDTVAVARLVSSSAGSTRRYAVLNAGSRQGVRQGQPVRGPNGLIGRVLETGFNNARILLIIDPESVVPVRRTRDGMPAIIVGRGDGLVEVRAASVANAPFLSGDVFVTSGTGGIYPPNIPVARVVRNASDSSVARVFASPDTADFAMVQQVFMPEAPPAAAGEAIPQAGDGDE</sequence>
<dbReference type="PANTHER" id="PTHR34138">
    <property type="entry name" value="CELL SHAPE-DETERMINING PROTEIN MREC"/>
    <property type="match status" value="1"/>
</dbReference>
<evidence type="ECO:0000313" key="9">
    <source>
        <dbReference type="Proteomes" id="UP000295493"/>
    </source>
</evidence>
<dbReference type="OrthoDB" id="8478127at2"/>
<evidence type="ECO:0000313" key="8">
    <source>
        <dbReference type="EMBL" id="TDN86830.1"/>
    </source>
</evidence>
<proteinExistence type="inferred from homology"/>
<feature type="domain" description="Rod shape-determining protein MreC beta-barrel core" evidence="7">
    <location>
        <begin position="136"/>
        <end position="279"/>
    </location>
</feature>
<dbReference type="PANTHER" id="PTHR34138:SF1">
    <property type="entry name" value="CELL SHAPE-DETERMINING PROTEIN MREC"/>
    <property type="match status" value="1"/>
</dbReference>
<evidence type="ECO:0000256" key="5">
    <source>
        <dbReference type="PIRNR" id="PIRNR038471"/>
    </source>
</evidence>
<comment type="similarity">
    <text evidence="1 5">Belongs to the MreC family.</text>
</comment>
<dbReference type="InterPro" id="IPR042175">
    <property type="entry name" value="Cell/Rod_MreC_2"/>
</dbReference>
<dbReference type="InterPro" id="IPR042177">
    <property type="entry name" value="Cell/Rod_1"/>
</dbReference>
<evidence type="ECO:0000256" key="6">
    <source>
        <dbReference type="SAM" id="Phobius"/>
    </source>
</evidence>
<evidence type="ECO:0000256" key="3">
    <source>
        <dbReference type="ARBA" id="ARBA00022960"/>
    </source>
</evidence>
<dbReference type="GO" id="GO:0008360">
    <property type="term" value="P:regulation of cell shape"/>
    <property type="evidence" value="ECO:0007669"/>
    <property type="project" value="UniProtKB-KW"/>
</dbReference>
<evidence type="ECO:0000256" key="2">
    <source>
        <dbReference type="ARBA" id="ARBA00013855"/>
    </source>
</evidence>
<comment type="function">
    <text evidence="5">Involved in formation and maintenance of cell shape.</text>
</comment>
<name>A0A4R6FZJ9_9SPHN</name>
<protein>
    <recommendedName>
        <fullName evidence="2 5">Cell shape-determining protein MreC</fullName>
    </recommendedName>
    <alternativeName>
        <fullName evidence="4 5">Cell shape protein MreC</fullName>
    </alternativeName>
</protein>
<feature type="transmembrane region" description="Helical" evidence="6">
    <location>
        <begin position="20"/>
        <end position="39"/>
    </location>
</feature>
<gene>
    <name evidence="8" type="ORF">EV664_101407</name>
</gene>
<comment type="caution">
    <text evidence="8">The sequence shown here is derived from an EMBL/GenBank/DDBJ whole genome shotgun (WGS) entry which is preliminary data.</text>
</comment>
<evidence type="ECO:0000256" key="1">
    <source>
        <dbReference type="ARBA" id="ARBA00009369"/>
    </source>
</evidence>
<keyword evidence="6" id="KW-1133">Transmembrane helix</keyword>
<dbReference type="AlphaFoldDB" id="A0A4R6FZJ9"/>
<evidence type="ECO:0000259" key="7">
    <source>
        <dbReference type="Pfam" id="PF04085"/>
    </source>
</evidence>
<keyword evidence="6" id="KW-0812">Transmembrane</keyword>
<accession>A0A4R6FZJ9</accession>
<organism evidence="8 9">
    <name type="scientific">Stakelama pacifica</name>
    <dbReference type="NCBI Taxonomy" id="517720"/>
    <lineage>
        <taxon>Bacteria</taxon>
        <taxon>Pseudomonadati</taxon>
        <taxon>Pseudomonadota</taxon>
        <taxon>Alphaproteobacteria</taxon>
        <taxon>Sphingomonadales</taxon>
        <taxon>Sphingomonadaceae</taxon>
        <taxon>Stakelama</taxon>
    </lineage>
</organism>
<dbReference type="Proteomes" id="UP000295493">
    <property type="component" value="Unassembled WGS sequence"/>
</dbReference>
<dbReference type="Gene3D" id="2.40.10.350">
    <property type="entry name" value="Rod shape-determining protein MreC, domain 2"/>
    <property type="match status" value="1"/>
</dbReference>
<dbReference type="RefSeq" id="WP_133494003.1">
    <property type="nucleotide sequence ID" value="NZ_BMLU01000001.1"/>
</dbReference>
<dbReference type="EMBL" id="SNWD01000001">
    <property type="protein sequence ID" value="TDN86830.1"/>
    <property type="molecule type" value="Genomic_DNA"/>
</dbReference>
<dbReference type="Gene3D" id="2.40.10.340">
    <property type="entry name" value="Rod shape-determining protein MreC, domain 1"/>
    <property type="match status" value="1"/>
</dbReference>
<evidence type="ECO:0000256" key="4">
    <source>
        <dbReference type="ARBA" id="ARBA00032089"/>
    </source>
</evidence>
<keyword evidence="9" id="KW-1185">Reference proteome</keyword>
<dbReference type="Pfam" id="PF04085">
    <property type="entry name" value="MreC"/>
    <property type="match status" value="1"/>
</dbReference>